<dbReference type="Proteomes" id="UP001194746">
    <property type="component" value="Unassembled WGS sequence"/>
</dbReference>
<accession>A0AAD4GPT8</accession>
<evidence type="ECO:0000313" key="3">
    <source>
        <dbReference type="Proteomes" id="UP001194746"/>
    </source>
</evidence>
<comment type="caution">
    <text evidence="2">The sequence shown here is derived from an EMBL/GenBank/DDBJ whole genome shotgun (WGS) entry which is preliminary data.</text>
</comment>
<protein>
    <submittedName>
        <fullName evidence="2">Uncharacterized protein</fullName>
    </submittedName>
</protein>
<proteinExistence type="predicted"/>
<feature type="chain" id="PRO_5042153960" evidence="1">
    <location>
        <begin position="25"/>
        <end position="197"/>
    </location>
</feature>
<evidence type="ECO:0000313" key="2">
    <source>
        <dbReference type="EMBL" id="KAF9883708.1"/>
    </source>
</evidence>
<gene>
    <name evidence="2" type="ORF">FE257_003046</name>
</gene>
<dbReference type="AlphaFoldDB" id="A0AAD4GPT8"/>
<organism evidence="2 3">
    <name type="scientific">Aspergillus nanangensis</name>
    <dbReference type="NCBI Taxonomy" id="2582783"/>
    <lineage>
        <taxon>Eukaryota</taxon>
        <taxon>Fungi</taxon>
        <taxon>Dikarya</taxon>
        <taxon>Ascomycota</taxon>
        <taxon>Pezizomycotina</taxon>
        <taxon>Eurotiomycetes</taxon>
        <taxon>Eurotiomycetidae</taxon>
        <taxon>Eurotiales</taxon>
        <taxon>Aspergillaceae</taxon>
        <taxon>Aspergillus</taxon>
        <taxon>Aspergillus subgen. Circumdati</taxon>
    </lineage>
</organism>
<reference evidence="2" key="1">
    <citation type="journal article" date="2019" name="Beilstein J. Org. Chem.">
        <title>Nanangenines: drimane sesquiterpenoids as the dominant metabolite cohort of a novel Australian fungus, Aspergillus nanangensis.</title>
        <authorList>
            <person name="Lacey H.J."/>
            <person name="Gilchrist C.L.M."/>
            <person name="Crombie A."/>
            <person name="Kalaitzis J.A."/>
            <person name="Vuong D."/>
            <person name="Rutledge P.J."/>
            <person name="Turner P."/>
            <person name="Pitt J.I."/>
            <person name="Lacey E."/>
            <person name="Chooi Y.H."/>
            <person name="Piggott A.M."/>
        </authorList>
    </citation>
    <scope>NUCLEOTIDE SEQUENCE</scope>
    <source>
        <strain evidence="2">MST-FP2251</strain>
    </source>
</reference>
<dbReference type="EMBL" id="VCAU01000152">
    <property type="protein sequence ID" value="KAF9883708.1"/>
    <property type="molecule type" value="Genomic_DNA"/>
</dbReference>
<reference evidence="2" key="2">
    <citation type="submission" date="2020-02" db="EMBL/GenBank/DDBJ databases">
        <authorList>
            <person name="Gilchrist C.L.M."/>
            <person name="Chooi Y.-H."/>
        </authorList>
    </citation>
    <scope>NUCLEOTIDE SEQUENCE</scope>
    <source>
        <strain evidence="2">MST-FP2251</strain>
    </source>
</reference>
<name>A0AAD4GPT8_ASPNN</name>
<sequence>MRSNWLSFLSSFLAVFCLLNLAHCQCQTSFQLYAYGEGIGGLPVFYADGNAQIGNQSLSNSTEVVSIYCTIDLDSPKVWRALPNMTESPDARFESMIFNLPTLSGSSGGNVGFADPDDLARLDTKPLTLYGNFVLIDSTNANFFGSRAGADGVYNLGWNAAEQADDHRVSLTLRTVPPSTDSVLAGGFNPVPGEDEL</sequence>
<feature type="signal peptide" evidence="1">
    <location>
        <begin position="1"/>
        <end position="24"/>
    </location>
</feature>
<keyword evidence="1" id="KW-0732">Signal</keyword>
<evidence type="ECO:0000256" key="1">
    <source>
        <dbReference type="SAM" id="SignalP"/>
    </source>
</evidence>
<keyword evidence="3" id="KW-1185">Reference proteome</keyword>